<feature type="transmembrane region" description="Helical" evidence="2">
    <location>
        <begin position="36"/>
        <end position="57"/>
    </location>
</feature>
<sequence length="739" mass="79649">MDGPERDSGQSGSVGRFGRLLLKELRETLRDRRTTITLVAMPLIVYPLLGVVLQRFVLSQAEIDKGVEYTIVLSTEEEAFLFGKLLTDGERLIKLDQGNDTVSDPSPQTARSTSVPSSTSILNQRPDGGVKFSPVVPTGELTGTDIREIVERGSADLGVRITKNEQRRLFQADMQPVAWPLDVEFIVRRGSVSSEDARRLVRDRLRAINRSYLTTALKGLAKETPYGMPAEISFEEVGKKPEESFSLAGIVPLVLVLMTITGAVYPAIDLTAGERERGTLEGLIATPLPRSSILASKYIAVLTVALLTAIVNVLGMFVTAYATGLDAFLFGPGGVSGIMIIQILGLLVLFAAFFSAVMLCLTSFARSFKEAQAYLIPLMLVSLTPGIMALLPGLELTLLVALTPLANIVVLARDILEGDFNLFGAGIALISTAVYTVAALAAATRIFGTDAILYGGEGTWQDVFGRPDEERAVPSVNEAITYLVGLFPAFLILSAVPSRLGEFGIATRLVVGAAITSLAFGIAPILFAVGRRIRVRSAFQLGAASPTAFIAAVMLGSALWVFAYEVGLFTISSSQIEQMQEFFEPWKAELKSIPLALKLICLAVVPAVCEELFFRGFLFSAFKPRVGGWWTVLLTAFLFALFHVFVTDGLMLGRFPPTFLLGLALSFIALRSGSVLPGIAMHGINNGLLLSVAHHEDTVASWGLAIENQRHLPSIWLSGAAVVVLLGLCTLAFTKPRHE</sequence>
<evidence type="ECO:0000259" key="3">
    <source>
        <dbReference type="Pfam" id="PF02517"/>
    </source>
</evidence>
<dbReference type="Proteomes" id="UP000317318">
    <property type="component" value="Chromosome"/>
</dbReference>
<keyword evidence="2" id="KW-0472">Membrane</keyword>
<keyword evidence="5" id="KW-1185">Reference proteome</keyword>
<name>A0A517R1S5_9PLAN</name>
<feature type="transmembrane region" description="Helical" evidence="2">
    <location>
        <begin position="509"/>
        <end position="529"/>
    </location>
</feature>
<accession>A0A517R1S5</accession>
<evidence type="ECO:0000313" key="5">
    <source>
        <dbReference type="Proteomes" id="UP000317318"/>
    </source>
</evidence>
<dbReference type="KEGG" id="svp:Pan189_21750"/>
<feature type="transmembrane region" description="Helical" evidence="2">
    <location>
        <begin position="373"/>
        <end position="391"/>
    </location>
</feature>
<dbReference type="Pfam" id="PF02517">
    <property type="entry name" value="Rce1-like"/>
    <property type="match status" value="1"/>
</dbReference>
<dbReference type="GO" id="GO:0005886">
    <property type="term" value="C:plasma membrane"/>
    <property type="evidence" value="ECO:0007669"/>
    <property type="project" value="UniProtKB-SubCell"/>
</dbReference>
<feature type="transmembrane region" description="Helical" evidence="2">
    <location>
        <begin position="626"/>
        <end position="646"/>
    </location>
</feature>
<feature type="compositionally biased region" description="Polar residues" evidence="1">
    <location>
        <begin position="98"/>
        <end position="123"/>
    </location>
</feature>
<dbReference type="AlphaFoldDB" id="A0A517R1S5"/>
<gene>
    <name evidence="4" type="ORF">Pan189_21750</name>
</gene>
<evidence type="ECO:0000313" key="4">
    <source>
        <dbReference type="EMBL" id="QDT37793.1"/>
    </source>
</evidence>
<keyword evidence="2" id="KW-0812">Transmembrane</keyword>
<protein>
    <submittedName>
        <fullName evidence="4">ABC-2 family transporter protein</fullName>
    </submittedName>
</protein>
<dbReference type="GO" id="GO:0140359">
    <property type="term" value="F:ABC-type transporter activity"/>
    <property type="evidence" value="ECO:0007669"/>
    <property type="project" value="InterPro"/>
</dbReference>
<dbReference type="Pfam" id="PF12679">
    <property type="entry name" value="ABC2_membrane_2"/>
    <property type="match status" value="1"/>
</dbReference>
<feature type="transmembrane region" description="Helical" evidence="2">
    <location>
        <begin position="549"/>
        <end position="571"/>
    </location>
</feature>
<evidence type="ECO:0000256" key="2">
    <source>
        <dbReference type="SAM" id="Phobius"/>
    </source>
</evidence>
<feature type="transmembrane region" description="Helical" evidence="2">
    <location>
        <begin position="423"/>
        <end position="447"/>
    </location>
</feature>
<dbReference type="PANTHER" id="PTHR43471:SF3">
    <property type="entry name" value="ABC TRANSPORTER PERMEASE PROTEIN NATB"/>
    <property type="match status" value="1"/>
</dbReference>
<dbReference type="PANTHER" id="PTHR43471">
    <property type="entry name" value="ABC TRANSPORTER PERMEASE"/>
    <property type="match status" value="1"/>
</dbReference>
<dbReference type="EMBL" id="CP036268">
    <property type="protein sequence ID" value="QDT37793.1"/>
    <property type="molecule type" value="Genomic_DNA"/>
</dbReference>
<dbReference type="GO" id="GO:0004175">
    <property type="term" value="F:endopeptidase activity"/>
    <property type="evidence" value="ECO:0007669"/>
    <property type="project" value="UniProtKB-ARBA"/>
</dbReference>
<feature type="transmembrane region" description="Helical" evidence="2">
    <location>
        <begin position="245"/>
        <end position="268"/>
    </location>
</feature>
<dbReference type="GO" id="GO:0080120">
    <property type="term" value="P:CAAX-box protein maturation"/>
    <property type="evidence" value="ECO:0007669"/>
    <property type="project" value="UniProtKB-ARBA"/>
</dbReference>
<feature type="transmembrane region" description="Helical" evidence="2">
    <location>
        <begin position="298"/>
        <end position="322"/>
    </location>
</feature>
<organism evidence="4 5">
    <name type="scientific">Stratiformator vulcanicus</name>
    <dbReference type="NCBI Taxonomy" id="2527980"/>
    <lineage>
        <taxon>Bacteria</taxon>
        <taxon>Pseudomonadati</taxon>
        <taxon>Planctomycetota</taxon>
        <taxon>Planctomycetia</taxon>
        <taxon>Planctomycetales</taxon>
        <taxon>Planctomycetaceae</taxon>
        <taxon>Stratiformator</taxon>
    </lineage>
</organism>
<feature type="region of interest" description="Disordered" evidence="1">
    <location>
        <begin position="97"/>
        <end position="127"/>
    </location>
</feature>
<dbReference type="OrthoDB" id="5486437at2"/>
<reference evidence="4 5" key="1">
    <citation type="submission" date="2019-02" db="EMBL/GenBank/DDBJ databases">
        <title>Deep-cultivation of Planctomycetes and their phenomic and genomic characterization uncovers novel biology.</title>
        <authorList>
            <person name="Wiegand S."/>
            <person name="Jogler M."/>
            <person name="Boedeker C."/>
            <person name="Pinto D."/>
            <person name="Vollmers J."/>
            <person name="Rivas-Marin E."/>
            <person name="Kohn T."/>
            <person name="Peeters S.H."/>
            <person name="Heuer A."/>
            <person name="Rast P."/>
            <person name="Oberbeckmann S."/>
            <person name="Bunk B."/>
            <person name="Jeske O."/>
            <person name="Meyerdierks A."/>
            <person name="Storesund J.E."/>
            <person name="Kallscheuer N."/>
            <person name="Luecker S."/>
            <person name="Lage O.M."/>
            <person name="Pohl T."/>
            <person name="Merkel B.J."/>
            <person name="Hornburger P."/>
            <person name="Mueller R.-W."/>
            <person name="Bruemmer F."/>
            <person name="Labrenz M."/>
            <person name="Spormann A.M."/>
            <person name="Op den Camp H."/>
            <person name="Overmann J."/>
            <person name="Amann R."/>
            <person name="Jetten M.S.M."/>
            <person name="Mascher T."/>
            <person name="Medema M.H."/>
            <person name="Devos D.P."/>
            <person name="Kaster A.-K."/>
            <person name="Ovreas L."/>
            <person name="Rohde M."/>
            <person name="Galperin M.Y."/>
            <person name="Jogler C."/>
        </authorList>
    </citation>
    <scope>NUCLEOTIDE SEQUENCE [LARGE SCALE GENOMIC DNA]</scope>
    <source>
        <strain evidence="4 5">Pan189</strain>
    </source>
</reference>
<feature type="transmembrane region" description="Helical" evidence="2">
    <location>
        <begin position="658"/>
        <end position="680"/>
    </location>
</feature>
<dbReference type="RefSeq" id="WP_145363882.1">
    <property type="nucleotide sequence ID" value="NZ_CP036268.1"/>
</dbReference>
<feature type="transmembrane region" description="Helical" evidence="2">
    <location>
        <begin position="479"/>
        <end position="497"/>
    </location>
</feature>
<proteinExistence type="predicted"/>
<feature type="domain" description="CAAX prenyl protease 2/Lysostaphin resistance protein A-like" evidence="3">
    <location>
        <begin position="595"/>
        <end position="687"/>
    </location>
</feature>
<feature type="transmembrane region" description="Helical" evidence="2">
    <location>
        <begin position="715"/>
        <end position="734"/>
    </location>
</feature>
<evidence type="ECO:0000256" key="1">
    <source>
        <dbReference type="SAM" id="MobiDB-lite"/>
    </source>
</evidence>
<keyword evidence="2" id="KW-1133">Transmembrane helix</keyword>
<feature type="transmembrane region" description="Helical" evidence="2">
    <location>
        <begin position="334"/>
        <end position="361"/>
    </location>
</feature>
<dbReference type="InterPro" id="IPR003675">
    <property type="entry name" value="Rce1/LyrA-like_dom"/>
</dbReference>
<dbReference type="NCBIfam" id="NF041647">
    <property type="entry name" value="ABC_perm_CPBP"/>
    <property type="match status" value="1"/>
</dbReference>